<feature type="non-terminal residue" evidence="7">
    <location>
        <position position="1"/>
    </location>
</feature>
<dbReference type="InterPro" id="IPR017907">
    <property type="entry name" value="Znf_RING_CS"/>
</dbReference>
<dbReference type="InterPro" id="IPR047153">
    <property type="entry name" value="TRIM45/56/19-like"/>
</dbReference>
<evidence type="ECO:0000259" key="6">
    <source>
        <dbReference type="PROSITE" id="PS50119"/>
    </source>
</evidence>
<dbReference type="EMBL" id="VZSE01013694">
    <property type="protein sequence ID" value="NWX65664.1"/>
    <property type="molecule type" value="Genomic_DNA"/>
</dbReference>
<dbReference type="PROSITE" id="PS00518">
    <property type="entry name" value="ZF_RING_1"/>
    <property type="match status" value="1"/>
</dbReference>
<keyword evidence="2 4" id="KW-0863">Zinc-finger</keyword>
<dbReference type="SUPFAM" id="SSF57845">
    <property type="entry name" value="B-box zinc-binding domain"/>
    <property type="match status" value="1"/>
</dbReference>
<dbReference type="GO" id="GO:0006513">
    <property type="term" value="P:protein monoubiquitination"/>
    <property type="evidence" value="ECO:0007669"/>
    <property type="project" value="TreeGrafter"/>
</dbReference>
<dbReference type="SUPFAM" id="SSF57850">
    <property type="entry name" value="RING/U-box"/>
    <property type="match status" value="1"/>
</dbReference>
<dbReference type="Gene3D" id="3.30.160.60">
    <property type="entry name" value="Classic Zinc Finger"/>
    <property type="match status" value="1"/>
</dbReference>
<feature type="domain" description="RING-type" evidence="5">
    <location>
        <begin position="10"/>
        <end position="56"/>
    </location>
</feature>
<feature type="domain" description="B box-type" evidence="6">
    <location>
        <begin position="88"/>
        <end position="130"/>
    </location>
</feature>
<dbReference type="FunFam" id="3.30.160.60:FF:000772">
    <property type="entry name" value="tripartite motif-containing protein 59"/>
    <property type="match status" value="1"/>
</dbReference>
<dbReference type="GO" id="GO:0008270">
    <property type="term" value="F:zinc ion binding"/>
    <property type="evidence" value="ECO:0007669"/>
    <property type="project" value="UniProtKB-KW"/>
</dbReference>
<dbReference type="InterPro" id="IPR001841">
    <property type="entry name" value="Znf_RING"/>
</dbReference>
<dbReference type="InterPro" id="IPR000315">
    <property type="entry name" value="Znf_B-box"/>
</dbReference>
<keyword evidence="8" id="KW-1185">Reference proteome</keyword>
<name>A0A7K6Y239_9PASE</name>
<dbReference type="InterPro" id="IPR013083">
    <property type="entry name" value="Znf_RING/FYVE/PHD"/>
</dbReference>
<dbReference type="Proteomes" id="UP000587587">
    <property type="component" value="Unassembled WGS sequence"/>
</dbReference>
<keyword evidence="1" id="KW-0479">Metal-binding</keyword>
<feature type="non-terminal residue" evidence="7">
    <location>
        <position position="396"/>
    </location>
</feature>
<dbReference type="SMART" id="SM00336">
    <property type="entry name" value="BBOX"/>
    <property type="match status" value="1"/>
</dbReference>
<reference evidence="7 8" key="1">
    <citation type="submission" date="2019-09" db="EMBL/GenBank/DDBJ databases">
        <title>Bird 10,000 Genomes (B10K) Project - Family phase.</title>
        <authorList>
            <person name="Zhang G."/>
        </authorList>
    </citation>
    <scope>NUCLEOTIDE SEQUENCE [LARGE SCALE GENOMIC DNA]</scope>
    <source>
        <strain evidence="7">B10K-UC-030-53</strain>
    </source>
</reference>
<evidence type="ECO:0000256" key="1">
    <source>
        <dbReference type="ARBA" id="ARBA00022723"/>
    </source>
</evidence>
<dbReference type="InterPro" id="IPR018957">
    <property type="entry name" value="Znf_C3HC4_RING-type"/>
</dbReference>
<sequence length="396" mass="44645">MERLEEELTCAVCCDVFSEPRVLPCSHTFCRPCLQGLLQPSLEFPGRSCLSCPSCRALVAVPAAGLEALPINFAIKAVIEKCQQEEPAEAGTCRAHPRQPLNVYCLQDRRLVCGQCLTIGRHRGHPIDDLQSAYRRAREASGQLLEELTDPSRSKALSCSERLQQQKARCQSALQSDRQAVLQYFKELGDALEHKKAALLSALDELESRISENYDPLIEEVEKVKLEESELKELHSAVQKEESPLLFLEKLDQLQLRLQALRQRQLPEPEPVEIHPRMENVLQDTWSATAIGQVHEIQTPKLHLARKSHGPRKQTAASALWAALTEPNVLLLILISLVSLWHEEISSGTIPAPLVHLWEFLLWIYHDSCSYLQARVQELCHASGLPLQLCRRLLPD</sequence>
<evidence type="ECO:0000313" key="7">
    <source>
        <dbReference type="EMBL" id="NWX65664.1"/>
    </source>
</evidence>
<evidence type="ECO:0000256" key="2">
    <source>
        <dbReference type="ARBA" id="ARBA00022771"/>
    </source>
</evidence>
<dbReference type="PROSITE" id="PS50089">
    <property type="entry name" value="ZF_RING_2"/>
    <property type="match status" value="1"/>
</dbReference>
<keyword evidence="3" id="KW-0862">Zinc</keyword>
<dbReference type="SMART" id="SM00184">
    <property type="entry name" value="RING"/>
    <property type="match status" value="1"/>
</dbReference>
<dbReference type="PANTHER" id="PTHR25462:SF229">
    <property type="entry name" value="TRANSCRIPTION INTERMEDIARY FACTOR 1-BETA"/>
    <property type="match status" value="1"/>
</dbReference>
<evidence type="ECO:0000313" key="8">
    <source>
        <dbReference type="Proteomes" id="UP000587587"/>
    </source>
</evidence>
<dbReference type="GO" id="GO:0061630">
    <property type="term" value="F:ubiquitin protein ligase activity"/>
    <property type="evidence" value="ECO:0007669"/>
    <property type="project" value="TreeGrafter"/>
</dbReference>
<protein>
    <submittedName>
        <fullName evidence="7">TRI59 protein</fullName>
    </submittedName>
</protein>
<dbReference type="Pfam" id="PF00643">
    <property type="entry name" value="zf-B_box"/>
    <property type="match status" value="1"/>
</dbReference>
<gene>
    <name evidence="7" type="primary">Trim59</name>
    <name evidence="7" type="ORF">PROCAF_R11278</name>
</gene>
<comment type="caution">
    <text evidence="7">The sequence shown here is derived from an EMBL/GenBank/DDBJ whole genome shotgun (WGS) entry which is preliminary data.</text>
</comment>
<evidence type="ECO:0000256" key="4">
    <source>
        <dbReference type="PROSITE-ProRule" id="PRU00024"/>
    </source>
</evidence>
<evidence type="ECO:0000259" key="5">
    <source>
        <dbReference type="PROSITE" id="PS50089"/>
    </source>
</evidence>
<proteinExistence type="predicted"/>
<organism evidence="7 8">
    <name type="scientific">Promerops cafer</name>
    <name type="common">Cape sugarbird</name>
    <dbReference type="NCBI Taxonomy" id="254652"/>
    <lineage>
        <taxon>Eukaryota</taxon>
        <taxon>Metazoa</taxon>
        <taxon>Chordata</taxon>
        <taxon>Craniata</taxon>
        <taxon>Vertebrata</taxon>
        <taxon>Euteleostomi</taxon>
        <taxon>Archelosauria</taxon>
        <taxon>Archosauria</taxon>
        <taxon>Dinosauria</taxon>
        <taxon>Saurischia</taxon>
        <taxon>Theropoda</taxon>
        <taxon>Coelurosauria</taxon>
        <taxon>Aves</taxon>
        <taxon>Neognathae</taxon>
        <taxon>Neoaves</taxon>
        <taxon>Telluraves</taxon>
        <taxon>Australaves</taxon>
        <taxon>Passeriformes</taxon>
        <taxon>Passeroidea</taxon>
        <taxon>Nectariniidae</taxon>
        <taxon>Promerops</taxon>
    </lineage>
</organism>
<dbReference type="Pfam" id="PF00097">
    <property type="entry name" value="zf-C3HC4"/>
    <property type="match status" value="1"/>
</dbReference>
<dbReference type="Gene3D" id="3.30.40.10">
    <property type="entry name" value="Zinc/RING finger domain, C3HC4 (zinc finger)"/>
    <property type="match status" value="1"/>
</dbReference>
<dbReference type="PANTHER" id="PTHR25462">
    <property type="entry name" value="BONUS, ISOFORM C-RELATED"/>
    <property type="match status" value="1"/>
</dbReference>
<dbReference type="AlphaFoldDB" id="A0A7K6Y239"/>
<accession>A0A7K6Y239</accession>
<dbReference type="PROSITE" id="PS50119">
    <property type="entry name" value="ZF_BBOX"/>
    <property type="match status" value="1"/>
</dbReference>
<evidence type="ECO:0000256" key="3">
    <source>
        <dbReference type="ARBA" id="ARBA00022833"/>
    </source>
</evidence>